<keyword evidence="1" id="KW-0732">Signal</keyword>
<organism evidence="2 3">
    <name type="scientific">Asticcacaulis machinosus</name>
    <dbReference type="NCBI Taxonomy" id="2984211"/>
    <lineage>
        <taxon>Bacteria</taxon>
        <taxon>Pseudomonadati</taxon>
        <taxon>Pseudomonadota</taxon>
        <taxon>Alphaproteobacteria</taxon>
        <taxon>Caulobacterales</taxon>
        <taxon>Caulobacteraceae</taxon>
        <taxon>Asticcacaulis</taxon>
    </lineage>
</organism>
<dbReference type="InterPro" id="IPR006441">
    <property type="entry name" value="Phage_P2_GpN"/>
</dbReference>
<dbReference type="RefSeq" id="WP_272743675.1">
    <property type="nucleotide sequence ID" value="NZ_JAQQKV010000001.1"/>
</dbReference>
<evidence type="ECO:0000313" key="2">
    <source>
        <dbReference type="EMBL" id="MDC7675368.1"/>
    </source>
</evidence>
<dbReference type="EMBL" id="JAQQKV010000001">
    <property type="protein sequence ID" value="MDC7675368.1"/>
    <property type="molecule type" value="Genomic_DNA"/>
</dbReference>
<evidence type="ECO:0000313" key="3">
    <source>
        <dbReference type="Proteomes" id="UP001218579"/>
    </source>
</evidence>
<evidence type="ECO:0000256" key="1">
    <source>
        <dbReference type="SAM" id="SignalP"/>
    </source>
</evidence>
<name>A0ABT5HH86_9CAUL</name>
<protein>
    <submittedName>
        <fullName evidence="2">Phage major capsid protein, P2 family</fullName>
    </submittedName>
</protein>
<accession>A0ABT5HH86</accession>
<keyword evidence="3" id="KW-1185">Reference proteome</keyword>
<dbReference type="Pfam" id="PF05125">
    <property type="entry name" value="Phage_cap_P2"/>
    <property type="match status" value="1"/>
</dbReference>
<dbReference type="NCBIfam" id="TIGR01551">
    <property type="entry name" value="major_capsid_P2"/>
    <property type="match status" value="1"/>
</dbReference>
<proteinExistence type="predicted"/>
<reference evidence="2 3" key="1">
    <citation type="submission" date="2023-01" db="EMBL/GenBank/DDBJ databases">
        <title>Novel species of the genus Asticcacaulis isolated from rivers.</title>
        <authorList>
            <person name="Lu H."/>
        </authorList>
    </citation>
    <scope>NUCLEOTIDE SEQUENCE [LARGE SCALE GENOMIC DNA]</scope>
    <source>
        <strain evidence="2 3">LKC15W</strain>
    </source>
</reference>
<gene>
    <name evidence="2" type="ORF">PQU98_04455</name>
</gene>
<comment type="caution">
    <text evidence="2">The sequence shown here is derived from an EMBL/GenBank/DDBJ whole genome shotgun (WGS) entry which is preliminary data.</text>
</comment>
<feature type="chain" id="PRO_5045447614" evidence="1">
    <location>
        <begin position="26"/>
        <end position="341"/>
    </location>
</feature>
<dbReference type="Proteomes" id="UP001218579">
    <property type="component" value="Unassembled WGS sequence"/>
</dbReference>
<sequence length="341" mass="37977">MRNKTRQLFTAFVSQIALINGVASAETKFNVDPTIQQKLVDKQQESVDFLKLINIEVVKEQSAQIVGLGVSRRIASRTNTAGGTKRSTKSVHAMDGREYLCKQTNFDTHLKYAEVDRWAKFDDFEVRISNHIAHAQGLDRICIGFNGTSAAATTDLVANPQLQDVNIGWLQKLRVEAPAQVLDKAPAGGTKVYFGTHASNVYKNLDAIVMDAVEELLPSWAADDTGLVAIVGRDLLHDKYLPKVNQPLAPTEENALKLIMAEKRLGGLPAYRAPFFPAGKILITKFSNLSIYEQEDTRRRNIKDNPELDQVDDFQSVNEAYVIEDLDYACLIENIEERNAA</sequence>
<feature type="signal peptide" evidence="1">
    <location>
        <begin position="1"/>
        <end position="25"/>
    </location>
</feature>